<protein>
    <recommendedName>
        <fullName evidence="3">Antitoxin</fullName>
    </recommendedName>
</protein>
<accession>A0A1F7FEH5</accession>
<name>A0A1F7FEH5_UNCRA</name>
<evidence type="ECO:0000313" key="2">
    <source>
        <dbReference type="Proteomes" id="UP000179243"/>
    </source>
</evidence>
<dbReference type="AlphaFoldDB" id="A0A1F7FEH5"/>
<dbReference type="EMBL" id="MFYX01000064">
    <property type="protein sequence ID" value="OGK05028.1"/>
    <property type="molecule type" value="Genomic_DNA"/>
</dbReference>
<evidence type="ECO:0000313" key="1">
    <source>
        <dbReference type="EMBL" id="OGK05028.1"/>
    </source>
</evidence>
<gene>
    <name evidence="1" type="ORF">A2519_10160</name>
</gene>
<dbReference type="Proteomes" id="UP000179243">
    <property type="component" value="Unassembled WGS sequence"/>
</dbReference>
<reference evidence="1 2" key="1">
    <citation type="journal article" date="2016" name="Nat. Commun.">
        <title>Thousands of microbial genomes shed light on interconnected biogeochemical processes in an aquifer system.</title>
        <authorList>
            <person name="Anantharaman K."/>
            <person name="Brown C.T."/>
            <person name="Hug L.A."/>
            <person name="Sharon I."/>
            <person name="Castelle C.J."/>
            <person name="Probst A.J."/>
            <person name="Thomas B.C."/>
            <person name="Singh A."/>
            <person name="Wilkins M.J."/>
            <person name="Karaoz U."/>
            <person name="Brodie E.L."/>
            <person name="Williams K.H."/>
            <person name="Hubbard S.S."/>
            <person name="Banfield J.F."/>
        </authorList>
    </citation>
    <scope>NUCLEOTIDE SEQUENCE [LARGE SCALE GENOMIC DNA]</scope>
</reference>
<proteinExistence type="predicted"/>
<comment type="caution">
    <text evidence="1">The sequence shown here is derived from an EMBL/GenBank/DDBJ whole genome shotgun (WGS) entry which is preliminary data.</text>
</comment>
<organism evidence="1 2">
    <name type="scientific">Candidatus Raymondbacteria bacterium RIFOXYD12_FULL_49_13</name>
    <dbReference type="NCBI Taxonomy" id="1817890"/>
    <lineage>
        <taxon>Bacteria</taxon>
        <taxon>Raymondiibacteriota</taxon>
    </lineage>
</organism>
<evidence type="ECO:0008006" key="3">
    <source>
        <dbReference type="Google" id="ProtNLM"/>
    </source>
</evidence>
<sequence>MKAITLHDIDREMANLIVQKSHDQGLSLNKTIKKLLEQALGIRPAERGIHRKDFAEFAGAWSKDDFDHFMGTMKACRRMDKEDWE</sequence>